<sequence>MVWVLSFLQRVVRIKALDAQFYHNSVAFIAEKRSFHPFSWHAGQFTAKGSYLFAAPGRPADSGMRESKRYAQPRSYFGLGREIRPNGQGNLSIILQTAAGEILPAYSAGAHIDIIIPGVGPRQYSLCGTPDRSNTYEICVRLTDTSTGGSRYLHQQLKAGDRLAISPPRNHFPLRRPGATCCLPAVSASRLCWRWLKRLPPERGRWSCIIMSPVRARRPSPRA</sequence>
<keyword evidence="7" id="KW-0489">Methyltransferase</keyword>
<protein>
    <submittedName>
        <fullName evidence="7">Vanillate O-demethylase oxidoreductase</fullName>
        <ecNumber evidence="7">1.-.-.-</ecNumber>
    </submittedName>
</protein>
<keyword evidence="2" id="KW-0001">2Fe-2S</keyword>
<dbReference type="PANTHER" id="PTHR47354">
    <property type="entry name" value="NADH OXIDOREDUCTASE HCR"/>
    <property type="match status" value="1"/>
</dbReference>
<dbReference type="PRINTS" id="PR00409">
    <property type="entry name" value="PHDIOXRDTASE"/>
</dbReference>
<dbReference type="GO" id="GO:0016491">
    <property type="term" value="F:oxidoreductase activity"/>
    <property type="evidence" value="ECO:0007669"/>
    <property type="project" value="UniProtKB-KW"/>
</dbReference>
<dbReference type="SUPFAM" id="SSF63380">
    <property type="entry name" value="Riboflavin synthase domain-like"/>
    <property type="match status" value="1"/>
</dbReference>
<keyword evidence="5" id="KW-0411">Iron-sulfur</keyword>
<accession>A0A378F6U3</accession>
<dbReference type="Proteomes" id="UP000255167">
    <property type="component" value="Unassembled WGS sequence"/>
</dbReference>
<dbReference type="GO" id="GO:0008168">
    <property type="term" value="F:methyltransferase activity"/>
    <property type="evidence" value="ECO:0007669"/>
    <property type="project" value="UniProtKB-KW"/>
</dbReference>
<dbReference type="PANTHER" id="PTHR47354:SF1">
    <property type="entry name" value="CARNITINE MONOOXYGENASE REDUCTASE SUBUNIT"/>
    <property type="match status" value="1"/>
</dbReference>
<evidence type="ECO:0000313" key="8">
    <source>
        <dbReference type="Proteomes" id="UP000255167"/>
    </source>
</evidence>
<keyword evidence="4" id="KW-0408">Iron</keyword>
<dbReference type="GO" id="GO:0032259">
    <property type="term" value="P:methylation"/>
    <property type="evidence" value="ECO:0007669"/>
    <property type="project" value="UniProtKB-KW"/>
</dbReference>
<dbReference type="AlphaFoldDB" id="A0A378F6U3"/>
<reference evidence="7 8" key="1">
    <citation type="submission" date="2018-06" db="EMBL/GenBank/DDBJ databases">
        <authorList>
            <consortium name="Pathogen Informatics"/>
            <person name="Doyle S."/>
        </authorList>
    </citation>
    <scope>NUCLEOTIDE SEQUENCE [LARGE SCALE GENOMIC DNA]</scope>
    <source>
        <strain evidence="7 8">NCTC9617</strain>
    </source>
</reference>
<dbReference type="PROSITE" id="PS51384">
    <property type="entry name" value="FAD_FR"/>
    <property type="match status" value="1"/>
</dbReference>
<dbReference type="GO" id="GO:0046872">
    <property type="term" value="F:metal ion binding"/>
    <property type="evidence" value="ECO:0007669"/>
    <property type="project" value="UniProtKB-KW"/>
</dbReference>
<dbReference type="InterPro" id="IPR017938">
    <property type="entry name" value="Riboflavin_synthase-like_b-brl"/>
</dbReference>
<gene>
    <name evidence="7" type="primary">vanB_1</name>
    <name evidence="7" type="ORF">NCTC9617_01204</name>
</gene>
<dbReference type="EMBL" id="UGNC01000004">
    <property type="protein sequence ID" value="STW39674.1"/>
    <property type="molecule type" value="Genomic_DNA"/>
</dbReference>
<dbReference type="EC" id="1.-.-.-" evidence="7"/>
<dbReference type="GO" id="GO:0051537">
    <property type="term" value="F:2 iron, 2 sulfur cluster binding"/>
    <property type="evidence" value="ECO:0007669"/>
    <property type="project" value="UniProtKB-KW"/>
</dbReference>
<dbReference type="InterPro" id="IPR050415">
    <property type="entry name" value="MRET"/>
</dbReference>
<evidence type="ECO:0000256" key="5">
    <source>
        <dbReference type="ARBA" id="ARBA00023014"/>
    </source>
</evidence>
<feature type="domain" description="FAD-binding FR-type" evidence="6">
    <location>
        <begin position="4"/>
        <end position="175"/>
    </location>
</feature>
<dbReference type="InterPro" id="IPR017927">
    <property type="entry name" value="FAD-bd_FR_type"/>
</dbReference>
<organism evidence="7 8">
    <name type="scientific">Klebsiella pneumoniae</name>
    <dbReference type="NCBI Taxonomy" id="573"/>
    <lineage>
        <taxon>Bacteria</taxon>
        <taxon>Pseudomonadati</taxon>
        <taxon>Pseudomonadota</taxon>
        <taxon>Gammaproteobacteria</taxon>
        <taxon>Enterobacterales</taxon>
        <taxon>Enterobacteriaceae</taxon>
        <taxon>Klebsiella/Raoultella group</taxon>
        <taxon>Klebsiella</taxon>
        <taxon>Klebsiella pneumoniae complex</taxon>
    </lineage>
</organism>
<evidence type="ECO:0000313" key="7">
    <source>
        <dbReference type="EMBL" id="STW39674.1"/>
    </source>
</evidence>
<proteinExistence type="predicted"/>
<dbReference type="Gene3D" id="2.40.30.10">
    <property type="entry name" value="Translation factors"/>
    <property type="match status" value="1"/>
</dbReference>
<keyword evidence="7" id="KW-0560">Oxidoreductase</keyword>
<evidence type="ECO:0000256" key="4">
    <source>
        <dbReference type="ARBA" id="ARBA00023004"/>
    </source>
</evidence>
<keyword evidence="1" id="KW-0285">Flavoprotein</keyword>
<evidence type="ECO:0000256" key="2">
    <source>
        <dbReference type="ARBA" id="ARBA00022714"/>
    </source>
</evidence>
<keyword evidence="3" id="KW-0479">Metal-binding</keyword>
<keyword evidence="7" id="KW-0808">Transferase</keyword>
<name>A0A378F6U3_KLEPN</name>
<evidence type="ECO:0000256" key="3">
    <source>
        <dbReference type="ARBA" id="ARBA00022723"/>
    </source>
</evidence>
<evidence type="ECO:0000259" key="6">
    <source>
        <dbReference type="PROSITE" id="PS51384"/>
    </source>
</evidence>
<evidence type="ECO:0000256" key="1">
    <source>
        <dbReference type="ARBA" id="ARBA00022630"/>
    </source>
</evidence>